<organism evidence="2 3">
    <name type="scientific">Pontibacter toksunensis</name>
    <dbReference type="NCBI Taxonomy" id="1332631"/>
    <lineage>
        <taxon>Bacteria</taxon>
        <taxon>Pseudomonadati</taxon>
        <taxon>Bacteroidota</taxon>
        <taxon>Cytophagia</taxon>
        <taxon>Cytophagales</taxon>
        <taxon>Hymenobacteraceae</taxon>
        <taxon>Pontibacter</taxon>
    </lineage>
</organism>
<protein>
    <submittedName>
        <fullName evidence="2">SP_1767 family glycosyltransferase</fullName>
    </submittedName>
</protein>
<dbReference type="RefSeq" id="WP_377484374.1">
    <property type="nucleotide sequence ID" value="NZ_JBHUOX010000006.1"/>
</dbReference>
<comment type="caution">
    <text evidence="2">The sequence shown here is derived from an EMBL/GenBank/DDBJ whole genome shotgun (WGS) entry which is preliminary data.</text>
</comment>
<accession>A0ABW6BST4</accession>
<dbReference type="Pfam" id="PF08759">
    <property type="entry name" value="GT-D"/>
    <property type="match status" value="1"/>
</dbReference>
<name>A0ABW6BST4_9BACT</name>
<proteinExistence type="predicted"/>
<dbReference type="Proteomes" id="UP001597641">
    <property type="component" value="Unassembled WGS sequence"/>
</dbReference>
<keyword evidence="3" id="KW-1185">Reference proteome</keyword>
<reference evidence="3" key="1">
    <citation type="journal article" date="2019" name="Int. J. Syst. Evol. Microbiol.">
        <title>The Global Catalogue of Microorganisms (GCM) 10K type strain sequencing project: providing services to taxonomists for standard genome sequencing and annotation.</title>
        <authorList>
            <consortium name="The Broad Institute Genomics Platform"/>
            <consortium name="The Broad Institute Genome Sequencing Center for Infectious Disease"/>
            <person name="Wu L."/>
            <person name="Ma J."/>
        </authorList>
    </citation>
    <scope>NUCLEOTIDE SEQUENCE [LARGE SCALE GENOMIC DNA]</scope>
    <source>
        <strain evidence="3">KCTC 23984</strain>
    </source>
</reference>
<evidence type="ECO:0000313" key="3">
    <source>
        <dbReference type="Proteomes" id="UP001597641"/>
    </source>
</evidence>
<dbReference type="EMBL" id="JBHUOX010000006">
    <property type="protein sequence ID" value="MFD3000885.1"/>
    <property type="molecule type" value="Genomic_DNA"/>
</dbReference>
<feature type="domain" description="Glycosyltransferase GT-D fold" evidence="1">
    <location>
        <begin position="52"/>
        <end position="275"/>
    </location>
</feature>
<evidence type="ECO:0000259" key="1">
    <source>
        <dbReference type="Pfam" id="PF08759"/>
    </source>
</evidence>
<dbReference type="NCBIfam" id="TIGR03728">
    <property type="entry name" value="glyco_access_1"/>
    <property type="match status" value="1"/>
</dbReference>
<gene>
    <name evidence="2" type="ORF">ACFS7Z_10970</name>
</gene>
<evidence type="ECO:0000313" key="2">
    <source>
        <dbReference type="EMBL" id="MFD3000885.1"/>
    </source>
</evidence>
<dbReference type="InterPro" id="IPR014869">
    <property type="entry name" value="GT-D"/>
</dbReference>
<sequence>MAYKVYKHVNRAYSYFMHASLNFYINSRGSRPPKVLTIDETIREVIKTKCSVSRFGDGEMRLITKESIEFQEYTPELGARLQEVLTSNLNGHIVCLPAIFETLEPYKRNTRFFWRRHLSSHLLSWIKNTRKDKVYYNTAMTRPYYSFNDYDNSRAWFSSLKQIWNGRDIVFIEGSKSRLGVGNDLFDNATSVERILCPSKNAFARYSEIIAEANKVKKSKLVLIALGPTATLLAYDLHRRGYQAIDVGHVDIEYEWFLMKAKSKVNIAHKHTNEVAGNNAPDSISDGKYNSEIISSIV</sequence>